<accession>A0A3M7RNN0</accession>
<dbReference type="AlphaFoldDB" id="A0A3M7RNN0"/>
<evidence type="ECO:0000313" key="2">
    <source>
        <dbReference type="Proteomes" id="UP000276133"/>
    </source>
</evidence>
<proteinExistence type="predicted"/>
<dbReference type="Proteomes" id="UP000276133">
    <property type="component" value="Unassembled WGS sequence"/>
</dbReference>
<keyword evidence="2" id="KW-1185">Reference proteome</keyword>
<sequence length="87" mass="10325">MSIHIDYFTFVTDSFNIFCQQHVNVTPFLSIVFTYVYALGKQWYPLMSFHNTCTISKFGDKCFSLNVINWKILIIISFQILQNFIRL</sequence>
<comment type="caution">
    <text evidence="1">The sequence shown here is derived from an EMBL/GenBank/DDBJ whole genome shotgun (WGS) entry which is preliminary data.</text>
</comment>
<protein>
    <submittedName>
        <fullName evidence="1">Uncharacterized protein</fullName>
    </submittedName>
</protein>
<evidence type="ECO:0000313" key="1">
    <source>
        <dbReference type="EMBL" id="RNA25156.1"/>
    </source>
</evidence>
<name>A0A3M7RNN0_BRAPC</name>
<gene>
    <name evidence="1" type="ORF">BpHYR1_003788</name>
</gene>
<reference evidence="1 2" key="1">
    <citation type="journal article" date="2018" name="Sci. Rep.">
        <title>Genomic signatures of local adaptation to the degree of environmental predictability in rotifers.</title>
        <authorList>
            <person name="Franch-Gras L."/>
            <person name="Hahn C."/>
            <person name="Garcia-Roger E.M."/>
            <person name="Carmona M.J."/>
            <person name="Serra M."/>
            <person name="Gomez A."/>
        </authorList>
    </citation>
    <scope>NUCLEOTIDE SEQUENCE [LARGE SCALE GENOMIC DNA]</scope>
    <source>
        <strain evidence="1">HYR1</strain>
    </source>
</reference>
<dbReference type="EMBL" id="REGN01002970">
    <property type="protein sequence ID" value="RNA25156.1"/>
    <property type="molecule type" value="Genomic_DNA"/>
</dbReference>
<organism evidence="1 2">
    <name type="scientific">Brachionus plicatilis</name>
    <name type="common">Marine rotifer</name>
    <name type="synonym">Brachionus muelleri</name>
    <dbReference type="NCBI Taxonomy" id="10195"/>
    <lineage>
        <taxon>Eukaryota</taxon>
        <taxon>Metazoa</taxon>
        <taxon>Spiralia</taxon>
        <taxon>Gnathifera</taxon>
        <taxon>Rotifera</taxon>
        <taxon>Eurotatoria</taxon>
        <taxon>Monogononta</taxon>
        <taxon>Pseudotrocha</taxon>
        <taxon>Ploima</taxon>
        <taxon>Brachionidae</taxon>
        <taxon>Brachionus</taxon>
    </lineage>
</organism>